<comment type="caution">
    <text evidence="2">The sequence shown here is derived from an EMBL/GenBank/DDBJ whole genome shotgun (WGS) entry which is preliminary data.</text>
</comment>
<name>A0A367LJP6_9HYPO</name>
<gene>
    <name evidence="2" type="ORF">L249_6414</name>
</gene>
<reference evidence="2 3" key="1">
    <citation type="journal article" date="2015" name="BMC Genomics">
        <title>Insights from the genome of Ophiocordyceps polyrhachis-furcata to pathogenicity and host specificity in insect fungi.</title>
        <authorList>
            <person name="Wichadakul D."/>
            <person name="Kobmoo N."/>
            <person name="Ingsriswang S."/>
            <person name="Tangphatsornruang S."/>
            <person name="Chantasingh D."/>
            <person name="Luangsa-ard J.J."/>
            <person name="Eurwilaichitr L."/>
        </authorList>
    </citation>
    <scope>NUCLEOTIDE SEQUENCE [LARGE SCALE GENOMIC DNA]</scope>
    <source>
        <strain evidence="2 3">BCC 54312</strain>
    </source>
</reference>
<feature type="non-terminal residue" evidence="2">
    <location>
        <position position="213"/>
    </location>
</feature>
<dbReference type="EMBL" id="LKCN02000003">
    <property type="protein sequence ID" value="RCI14641.1"/>
    <property type="molecule type" value="Genomic_DNA"/>
</dbReference>
<organism evidence="2 3">
    <name type="scientific">Ophiocordyceps polyrhachis-furcata BCC 54312</name>
    <dbReference type="NCBI Taxonomy" id="1330021"/>
    <lineage>
        <taxon>Eukaryota</taxon>
        <taxon>Fungi</taxon>
        <taxon>Dikarya</taxon>
        <taxon>Ascomycota</taxon>
        <taxon>Pezizomycotina</taxon>
        <taxon>Sordariomycetes</taxon>
        <taxon>Hypocreomycetidae</taxon>
        <taxon>Hypocreales</taxon>
        <taxon>Ophiocordycipitaceae</taxon>
        <taxon>Ophiocordyceps</taxon>
    </lineage>
</organism>
<keyword evidence="3" id="KW-1185">Reference proteome</keyword>
<evidence type="ECO:0000256" key="1">
    <source>
        <dbReference type="SAM" id="MobiDB-lite"/>
    </source>
</evidence>
<feature type="region of interest" description="Disordered" evidence="1">
    <location>
        <begin position="189"/>
        <end position="213"/>
    </location>
</feature>
<dbReference type="Proteomes" id="UP000253664">
    <property type="component" value="Unassembled WGS sequence"/>
</dbReference>
<evidence type="ECO:0000313" key="3">
    <source>
        <dbReference type="Proteomes" id="UP000253664"/>
    </source>
</evidence>
<feature type="compositionally biased region" description="Basic residues" evidence="1">
    <location>
        <begin position="195"/>
        <end position="206"/>
    </location>
</feature>
<sequence>MAHFVQLKNSSQHHGAKPKAIIYLANPRSLFLPQRSKSPEYKARHAMLQRPPSLLAIIGTDQCRNSLLSSKNRMQKVQKVPKKKHSGFVQQATANQPKANLKFGGFHLPSIRFQREEKNGTFNKNLRMRYQHGLGMGQKETKQSVVSVVNVKKEVMFRSTPLIVPTKPEKSLDGLALLRIRRVRQGRQREMWRSNHARARRHKRPAKLAGRTQ</sequence>
<evidence type="ECO:0000313" key="2">
    <source>
        <dbReference type="EMBL" id="RCI14641.1"/>
    </source>
</evidence>
<protein>
    <submittedName>
        <fullName evidence="2">Uncharacterized protein</fullName>
    </submittedName>
</protein>
<dbReference type="AlphaFoldDB" id="A0A367LJP6"/>
<accession>A0A367LJP6</accession>
<proteinExistence type="predicted"/>